<dbReference type="PANTHER" id="PTHR10887:SF341">
    <property type="entry name" value="NFX1-TYPE ZINC FINGER-CONTAINING PROTEIN 1"/>
    <property type="match status" value="1"/>
</dbReference>
<reference evidence="2" key="1">
    <citation type="journal article" date="2020" name="Fungal Divers.">
        <title>Resolving the Mortierellaceae phylogeny through synthesis of multi-gene phylogenetics and phylogenomics.</title>
        <authorList>
            <person name="Vandepol N."/>
            <person name="Liber J."/>
            <person name="Desiro A."/>
            <person name="Na H."/>
            <person name="Kennedy M."/>
            <person name="Barry K."/>
            <person name="Grigoriev I.V."/>
            <person name="Miller A.N."/>
            <person name="O'Donnell K."/>
            <person name="Stajich J.E."/>
            <person name="Bonito G."/>
        </authorList>
    </citation>
    <scope>NUCLEOTIDE SEQUENCE</scope>
    <source>
        <strain evidence="2">NRRL 2769</strain>
    </source>
</reference>
<protein>
    <recommendedName>
        <fullName evidence="1">DNA2/NAM7 helicase-like C-terminal domain-containing protein</fullName>
    </recommendedName>
</protein>
<dbReference type="AlphaFoldDB" id="A0A9P6STI6"/>
<dbReference type="GO" id="GO:0031048">
    <property type="term" value="P:regulatory ncRNA-mediated heterochromatin formation"/>
    <property type="evidence" value="ECO:0007669"/>
    <property type="project" value="TreeGrafter"/>
</dbReference>
<dbReference type="GO" id="GO:0031380">
    <property type="term" value="C:nuclear RNA-directed RNA polymerase complex"/>
    <property type="evidence" value="ECO:0007669"/>
    <property type="project" value="TreeGrafter"/>
</dbReference>
<dbReference type="Proteomes" id="UP000703661">
    <property type="component" value="Unassembled WGS sequence"/>
</dbReference>
<evidence type="ECO:0000313" key="2">
    <source>
        <dbReference type="EMBL" id="KAG0000655.1"/>
    </source>
</evidence>
<dbReference type="PANTHER" id="PTHR10887">
    <property type="entry name" value="DNA2/NAM7 HELICASE FAMILY"/>
    <property type="match status" value="1"/>
</dbReference>
<dbReference type="Pfam" id="PF13087">
    <property type="entry name" value="AAA_12"/>
    <property type="match status" value="1"/>
</dbReference>
<evidence type="ECO:0000313" key="3">
    <source>
        <dbReference type="Proteomes" id="UP000703661"/>
    </source>
</evidence>
<dbReference type="InterPro" id="IPR045055">
    <property type="entry name" value="DNA2/NAM7-like"/>
</dbReference>
<organism evidence="2 3">
    <name type="scientific">Entomortierella chlamydospora</name>
    <dbReference type="NCBI Taxonomy" id="101097"/>
    <lineage>
        <taxon>Eukaryota</taxon>
        <taxon>Fungi</taxon>
        <taxon>Fungi incertae sedis</taxon>
        <taxon>Mucoromycota</taxon>
        <taxon>Mortierellomycotina</taxon>
        <taxon>Mortierellomycetes</taxon>
        <taxon>Mortierellales</taxon>
        <taxon>Mortierellaceae</taxon>
        <taxon>Entomortierella</taxon>
    </lineage>
</organism>
<name>A0A9P6STI6_9FUNG</name>
<proteinExistence type="predicted"/>
<sequence length="135" mass="14941">GEEAKIVIITLVRSNVRKDGVPELSDSGSIGFLKSENRTNVLLSRAKHGMYLIGNASLMEKEKHRLWPKVIGELRQYNRVGEGLPIVCKNHPHIENFASTPEMLSTMSPDGGCSEPCNFDMSCGHICPKFCKLSL</sequence>
<accession>A0A9P6STI6</accession>
<feature type="non-terminal residue" evidence="2">
    <location>
        <position position="1"/>
    </location>
</feature>
<keyword evidence="3" id="KW-1185">Reference proteome</keyword>
<gene>
    <name evidence="2" type="ORF">BGZ80_006325</name>
</gene>
<dbReference type="EMBL" id="JAAAID010003115">
    <property type="protein sequence ID" value="KAG0000655.1"/>
    <property type="molecule type" value="Genomic_DNA"/>
</dbReference>
<evidence type="ECO:0000259" key="1">
    <source>
        <dbReference type="Pfam" id="PF13087"/>
    </source>
</evidence>
<dbReference type="InterPro" id="IPR041679">
    <property type="entry name" value="DNA2/NAM7-like_C"/>
</dbReference>
<feature type="domain" description="DNA2/NAM7 helicase-like C-terminal" evidence="1">
    <location>
        <begin position="1"/>
        <end position="56"/>
    </location>
</feature>
<dbReference type="InterPro" id="IPR027417">
    <property type="entry name" value="P-loop_NTPase"/>
</dbReference>
<dbReference type="Gene3D" id="3.40.50.300">
    <property type="entry name" value="P-loop containing nucleotide triphosphate hydrolases"/>
    <property type="match status" value="1"/>
</dbReference>
<comment type="caution">
    <text evidence="2">The sequence shown here is derived from an EMBL/GenBank/DDBJ whole genome shotgun (WGS) entry which is preliminary data.</text>
</comment>